<proteinExistence type="predicted"/>
<feature type="compositionally biased region" description="Low complexity" evidence="1">
    <location>
        <begin position="151"/>
        <end position="162"/>
    </location>
</feature>
<feature type="compositionally biased region" description="Polar residues" evidence="1">
    <location>
        <begin position="100"/>
        <end position="113"/>
    </location>
</feature>
<dbReference type="EMBL" id="JAXLQG010000017">
    <property type="protein sequence ID" value="KAK5531452.1"/>
    <property type="molecule type" value="Genomic_DNA"/>
</dbReference>
<reference evidence="2 3" key="1">
    <citation type="submission" date="2023-06" db="EMBL/GenBank/DDBJ databases">
        <title>Black Yeasts Isolated from many extreme environments.</title>
        <authorList>
            <person name="Coleine C."/>
            <person name="Stajich J.E."/>
            <person name="Selbmann L."/>
        </authorList>
    </citation>
    <scope>NUCLEOTIDE SEQUENCE [LARGE SCALE GENOMIC DNA]</scope>
    <source>
        <strain evidence="2 3">CCFEE 5887</strain>
    </source>
</reference>
<evidence type="ECO:0000313" key="2">
    <source>
        <dbReference type="EMBL" id="KAK5531452.1"/>
    </source>
</evidence>
<feature type="compositionally biased region" description="Gly residues" evidence="1">
    <location>
        <begin position="284"/>
        <end position="294"/>
    </location>
</feature>
<feature type="compositionally biased region" description="Gly residues" evidence="1">
    <location>
        <begin position="176"/>
        <end position="189"/>
    </location>
</feature>
<gene>
    <name evidence="2" type="ORF">LTR25_008561</name>
</gene>
<organism evidence="2 3">
    <name type="scientific">Vermiconidia calcicola</name>
    <dbReference type="NCBI Taxonomy" id="1690605"/>
    <lineage>
        <taxon>Eukaryota</taxon>
        <taxon>Fungi</taxon>
        <taxon>Dikarya</taxon>
        <taxon>Ascomycota</taxon>
        <taxon>Pezizomycotina</taxon>
        <taxon>Dothideomycetes</taxon>
        <taxon>Dothideomycetidae</taxon>
        <taxon>Mycosphaerellales</taxon>
        <taxon>Extremaceae</taxon>
        <taxon>Vermiconidia</taxon>
    </lineage>
</organism>
<feature type="region of interest" description="Disordered" evidence="1">
    <location>
        <begin position="93"/>
        <end position="301"/>
    </location>
</feature>
<dbReference type="Proteomes" id="UP001345827">
    <property type="component" value="Unassembled WGS sequence"/>
</dbReference>
<comment type="caution">
    <text evidence="2">The sequence shown here is derived from an EMBL/GenBank/DDBJ whole genome shotgun (WGS) entry which is preliminary data.</text>
</comment>
<feature type="region of interest" description="Disordered" evidence="1">
    <location>
        <begin position="53"/>
        <end position="75"/>
    </location>
</feature>
<keyword evidence="3" id="KW-1185">Reference proteome</keyword>
<name>A0AAV9PXI4_9PEZI</name>
<accession>A0AAV9PXI4</accession>
<evidence type="ECO:0000313" key="3">
    <source>
        <dbReference type="Proteomes" id="UP001345827"/>
    </source>
</evidence>
<protein>
    <submittedName>
        <fullName evidence="2">Uncharacterized protein</fullName>
    </submittedName>
</protein>
<evidence type="ECO:0000256" key="1">
    <source>
        <dbReference type="SAM" id="MobiDB-lite"/>
    </source>
</evidence>
<dbReference type="AlphaFoldDB" id="A0AAV9PXI4"/>
<sequence>MTSSWSLILSTRRFIIQTLETTRESIEDNIITAKTTTTNTTHLSASTTMSFTVNSGAPQIHPSDAPQEPTGPVASDSLAAESLKNHGGFAENAHAAASRQPGSSSTLNNTDTSAAKVLPPAADGTQRETQYAPASLSLGADEGKAGASDFGASTVSSGSATGPDPNIKSGSAAATGGSGNTSTGGGPTAGAGIRPHVDAAPGYTSTVTGAAAPSGTYKPKGANLEDADATESMPKPKTFIGDVGGSHDPGRVAEQNFEARNTGPAEQVSSSGTEGGAQRQAGSGAVGEQGGSFGVLGSERA</sequence>